<feature type="active site" description="Proton acceptor" evidence="19">
    <location>
        <position position="342"/>
    </location>
</feature>
<dbReference type="STRING" id="35570.A0A1I8PCE0"/>
<dbReference type="InterPro" id="IPR050344">
    <property type="entry name" value="Peptidase_M1_aminopeptidases"/>
</dbReference>
<comment type="similarity">
    <text evidence="4 22">Belongs to the peptidase M1 family.</text>
</comment>
<dbReference type="PANTHER" id="PTHR11533:SF253">
    <property type="entry name" value="AMINOPEPTIDASE-RELATED"/>
    <property type="match status" value="1"/>
</dbReference>
<dbReference type="Gene3D" id="1.10.390.10">
    <property type="entry name" value="Neutral Protease Domain 2"/>
    <property type="match status" value="1"/>
</dbReference>
<dbReference type="Pfam" id="PF01433">
    <property type="entry name" value="Peptidase_M1"/>
    <property type="match status" value="1"/>
</dbReference>
<evidence type="ECO:0000256" key="21">
    <source>
        <dbReference type="PIRSR" id="PIRSR634016-4"/>
    </source>
</evidence>
<keyword evidence="13" id="KW-1133">Transmembrane helix</keyword>
<evidence type="ECO:0000256" key="5">
    <source>
        <dbReference type="ARBA" id="ARBA00022475"/>
    </source>
</evidence>
<feature type="domain" description="ERAP1-like C-terminal" evidence="25">
    <location>
        <begin position="581"/>
        <end position="910"/>
    </location>
</feature>
<dbReference type="GO" id="GO:0006508">
    <property type="term" value="P:proteolysis"/>
    <property type="evidence" value="ECO:0007669"/>
    <property type="project" value="UniProtKB-KW"/>
</dbReference>
<evidence type="ECO:0000256" key="17">
    <source>
        <dbReference type="ARBA" id="ARBA00023180"/>
    </source>
</evidence>
<feature type="domain" description="Aminopeptidase N-like N-terminal" evidence="26">
    <location>
        <begin position="38"/>
        <end position="233"/>
    </location>
</feature>
<evidence type="ECO:0000256" key="6">
    <source>
        <dbReference type="ARBA" id="ARBA00022622"/>
    </source>
</evidence>
<evidence type="ECO:0000256" key="4">
    <source>
        <dbReference type="ARBA" id="ARBA00010136"/>
    </source>
</evidence>
<keyword evidence="16" id="KW-1015">Disulfide bond</keyword>
<dbReference type="Pfam" id="PF17900">
    <property type="entry name" value="Peptidase_M1_N"/>
    <property type="match status" value="1"/>
</dbReference>
<dbReference type="PRINTS" id="PR00756">
    <property type="entry name" value="ALADIPTASE"/>
</dbReference>
<keyword evidence="22" id="KW-0031">Aminopeptidase</keyword>
<accession>A0A1I8PCE0</accession>
<keyword evidence="11 22" id="KW-0378">Hydrolase</keyword>
<evidence type="ECO:0000259" key="24">
    <source>
        <dbReference type="Pfam" id="PF01433"/>
    </source>
</evidence>
<keyword evidence="8" id="KW-0812">Transmembrane</keyword>
<keyword evidence="18" id="KW-0449">Lipoprotein</keyword>
<keyword evidence="15" id="KW-0472">Membrane</keyword>
<dbReference type="InterPro" id="IPR042097">
    <property type="entry name" value="Aminopeptidase_N-like_N_sf"/>
</dbReference>
<dbReference type="GO" id="GO:0008270">
    <property type="term" value="F:zinc ion binding"/>
    <property type="evidence" value="ECO:0007669"/>
    <property type="project" value="UniProtKB-UniRule"/>
</dbReference>
<dbReference type="Gene3D" id="2.60.40.1910">
    <property type="match status" value="1"/>
</dbReference>
<evidence type="ECO:0000256" key="3">
    <source>
        <dbReference type="ARBA" id="ARBA00004609"/>
    </source>
</evidence>
<comment type="subcellular location">
    <subcellularLocation>
        <location evidence="3">Cell membrane</location>
        <topology evidence="3">Lipid-anchor</topology>
        <topology evidence="3">GPI-anchor</topology>
    </subcellularLocation>
    <subcellularLocation>
        <location evidence="2">Membrane</location>
        <topology evidence="2">Single-pass membrane protein</topology>
    </subcellularLocation>
</comment>
<comment type="cofactor">
    <cofactor evidence="20 22">
        <name>Zn(2+)</name>
        <dbReference type="ChEBI" id="CHEBI:29105"/>
    </cofactor>
    <text evidence="20 22">Binds 1 zinc ion per subunit.</text>
</comment>
<evidence type="ECO:0000256" key="18">
    <source>
        <dbReference type="ARBA" id="ARBA00023288"/>
    </source>
</evidence>
<dbReference type="GO" id="GO:0070006">
    <property type="term" value="F:metalloaminopeptidase activity"/>
    <property type="evidence" value="ECO:0007669"/>
    <property type="project" value="TreeGrafter"/>
</dbReference>
<dbReference type="GO" id="GO:0005886">
    <property type="term" value="C:plasma membrane"/>
    <property type="evidence" value="ECO:0007669"/>
    <property type="project" value="UniProtKB-SubCell"/>
</dbReference>
<dbReference type="Pfam" id="PF11838">
    <property type="entry name" value="ERAP1_C"/>
    <property type="match status" value="1"/>
</dbReference>
<dbReference type="GO" id="GO:0042277">
    <property type="term" value="F:peptide binding"/>
    <property type="evidence" value="ECO:0007669"/>
    <property type="project" value="TreeGrafter"/>
</dbReference>
<evidence type="ECO:0000256" key="10">
    <source>
        <dbReference type="ARBA" id="ARBA00022729"/>
    </source>
</evidence>
<keyword evidence="7 22" id="KW-0645">Protease</keyword>
<dbReference type="InterPro" id="IPR014782">
    <property type="entry name" value="Peptidase_M1_dom"/>
</dbReference>
<dbReference type="InterPro" id="IPR001930">
    <property type="entry name" value="Peptidase_M1"/>
</dbReference>
<comment type="catalytic activity">
    <reaction evidence="1">
        <text>Release of an N-terminal amino acid, Xaa-|-Yaa- from a peptide, amide or arylamide. Xaa is preferably Ala, but may be most amino acids including Pro (slow action). When a terminal hydrophobic residue is followed by a prolyl residue, the two may be released as an intact Xaa-Pro dipeptide.</text>
        <dbReference type="EC" id="3.4.11.2"/>
    </reaction>
</comment>
<dbReference type="SUPFAM" id="SSF63737">
    <property type="entry name" value="Leukotriene A4 hydrolase N-terminal domain"/>
    <property type="match status" value="1"/>
</dbReference>
<dbReference type="EC" id="3.4.11.-" evidence="22"/>
<evidence type="ECO:0000256" key="11">
    <source>
        <dbReference type="ARBA" id="ARBA00022801"/>
    </source>
</evidence>
<dbReference type="GO" id="GO:0016285">
    <property type="term" value="F:alanyl aminopeptidase activity"/>
    <property type="evidence" value="ECO:0007669"/>
    <property type="project" value="UniProtKB-EC"/>
</dbReference>
<evidence type="ECO:0000256" key="16">
    <source>
        <dbReference type="ARBA" id="ARBA00023157"/>
    </source>
</evidence>
<evidence type="ECO:0000256" key="13">
    <source>
        <dbReference type="ARBA" id="ARBA00022989"/>
    </source>
</evidence>
<dbReference type="PANTHER" id="PTHR11533">
    <property type="entry name" value="PROTEASE M1 ZINC METALLOPROTEASE"/>
    <property type="match status" value="1"/>
</dbReference>
<dbReference type="InterPro" id="IPR045357">
    <property type="entry name" value="Aminopeptidase_N-like_N"/>
</dbReference>
<evidence type="ECO:0000256" key="22">
    <source>
        <dbReference type="RuleBase" id="RU364040"/>
    </source>
</evidence>
<dbReference type="InterPro" id="IPR024571">
    <property type="entry name" value="ERAP1-like_C_dom"/>
</dbReference>
<evidence type="ECO:0000256" key="12">
    <source>
        <dbReference type="ARBA" id="ARBA00022833"/>
    </source>
</evidence>
<evidence type="ECO:0000256" key="8">
    <source>
        <dbReference type="ARBA" id="ARBA00022692"/>
    </source>
</evidence>
<evidence type="ECO:0000256" key="15">
    <source>
        <dbReference type="ARBA" id="ARBA00023136"/>
    </source>
</evidence>
<dbReference type="FunFam" id="2.60.40.1910:FF:000008">
    <property type="entry name" value="Aminopeptidase"/>
    <property type="match status" value="1"/>
</dbReference>
<reference evidence="27" key="1">
    <citation type="submission" date="2020-05" db="UniProtKB">
        <authorList>
            <consortium name="EnsemblMetazoa"/>
        </authorList>
    </citation>
    <scope>IDENTIFICATION</scope>
    <source>
        <strain evidence="27">USDA</strain>
    </source>
</reference>
<dbReference type="Proteomes" id="UP000095300">
    <property type="component" value="Unassembled WGS sequence"/>
</dbReference>
<dbReference type="GO" id="GO:0043171">
    <property type="term" value="P:peptide catabolic process"/>
    <property type="evidence" value="ECO:0007669"/>
    <property type="project" value="TreeGrafter"/>
</dbReference>
<keyword evidence="28" id="KW-1185">Reference proteome</keyword>
<dbReference type="CDD" id="cd09601">
    <property type="entry name" value="M1_APN-Q_like"/>
    <property type="match status" value="1"/>
</dbReference>
<feature type="binding site" evidence="20">
    <location>
        <position position="364"/>
    </location>
    <ligand>
        <name>Zn(2+)</name>
        <dbReference type="ChEBI" id="CHEBI:29105"/>
        <note>catalytic</note>
    </ligand>
</feature>
<dbReference type="Gene3D" id="1.25.50.20">
    <property type="match status" value="1"/>
</dbReference>
<keyword evidence="5" id="KW-1003">Cell membrane</keyword>
<dbReference type="AlphaFoldDB" id="A0A1I8PCE0"/>
<feature type="binding site" evidence="20">
    <location>
        <position position="341"/>
    </location>
    <ligand>
        <name>Zn(2+)</name>
        <dbReference type="ChEBI" id="CHEBI:29105"/>
        <note>catalytic</note>
    </ligand>
</feature>
<dbReference type="SUPFAM" id="SSF55486">
    <property type="entry name" value="Metalloproteases ('zincins'), catalytic domain"/>
    <property type="match status" value="1"/>
</dbReference>
<dbReference type="FunFam" id="1.25.50.20:FF:000001">
    <property type="entry name" value="Aminopeptidase"/>
    <property type="match status" value="1"/>
</dbReference>
<dbReference type="FunFam" id="2.60.40.1730:FF:000016">
    <property type="entry name" value="Aminopeptidase"/>
    <property type="match status" value="1"/>
</dbReference>
<dbReference type="OrthoDB" id="510539at2759"/>
<evidence type="ECO:0000256" key="23">
    <source>
        <dbReference type="SAM" id="SignalP"/>
    </source>
</evidence>
<evidence type="ECO:0000256" key="2">
    <source>
        <dbReference type="ARBA" id="ARBA00004167"/>
    </source>
</evidence>
<protein>
    <recommendedName>
        <fullName evidence="22">Aminopeptidase</fullName>
        <ecNumber evidence="22">3.4.11.-</ecNumber>
    </recommendedName>
</protein>
<feature type="site" description="Transition state stabilizer" evidence="21">
    <location>
        <position position="427"/>
    </location>
</feature>
<gene>
    <name evidence="27" type="primary">106092899</name>
</gene>
<feature type="chain" id="PRO_5009326438" description="Aminopeptidase" evidence="23">
    <location>
        <begin position="28"/>
        <end position="944"/>
    </location>
</feature>
<name>A0A1I8PCE0_STOCA</name>
<dbReference type="Gene3D" id="2.60.40.1730">
    <property type="entry name" value="tricorn interacting facor f3 domain"/>
    <property type="match status" value="1"/>
</dbReference>
<sequence>MKGHHHPSAITGLFLATICLLLTVANAYTHYRLPTSIQPDRYKLKVITHLENPANLTFNGQVSIRFLVLEDTKNITLHVQNLTIDESRIQLKRYANKKIQLCTEGTQTVSEQDYYIIHLHETLRKGEMYKIKLFFSGILNEKLHGYYRSSYVAKDTNETKWLSVTQFEPASARAAFPCLDEPNYKAKFVIWLGHHKSLTALSNMPLEKQIPVNGINDFVWSIFEESVPMSTYLVAYTVNDFTYKESKVEGSDVVFRTWSRGGYIDQCDFASEVGPNVLKYYEEIFGIPFPLKKVDEIAIPDFSAGAMENWGLITYRETALLFAPNISSESNKERIAEVIAHELAHQWFGNLVTMKWWTDLWLNEGFATYIASLGVRNLSPEWDSYNADSLENSLSIFRRDAQLSSHPISQPILNTSQIGERFDSISYKKGSAVLRMLHMLLSQDGFFEGVRDYLTKHKYQNAEQDDLWSAFTEKAHKFNRIQPEYDMKTIMDSWTLQTGYPLVKVNRNYETGTIDITQHRYLENNTISEEEAKKCWWVPLSYTTNSELDFETTTPKKWLECDESGKSVPLQLQNVAAANEWIIFNIQLSGVYRVMYDFDNWILLNATFNSDKYDTIHVMNRAHILDDVISFAWSGYQDYDIAFDIMEYLTKEREYLPWKSALDGLSNVIRLLRPFPEQHAYIKTYLRYIIQPIYLNLDGLNNTIETSKSHSQILLKSLVTGWACRIELEDCVRTAINYFQQWKLSKNPDTENSIPADLRSTVYCTAIRHGDKDDWDFLWQRYKASNVATEKRTIIVSLGCSRNDKVLRDYIDLTFDKAEYIRKQDVTFAFSSIARSEVGAPIARNYYAENIAHLHEFFGTQSTDIGKLLVALSNQIITTEELNKLTQLVEANKQYFEKSEKSVQSAYETINFNIQWIGRNVQDMKTRLHDRLSLMGLLKDIVGE</sequence>
<evidence type="ECO:0000256" key="20">
    <source>
        <dbReference type="PIRSR" id="PIRSR634016-3"/>
    </source>
</evidence>
<evidence type="ECO:0000256" key="9">
    <source>
        <dbReference type="ARBA" id="ARBA00022723"/>
    </source>
</evidence>
<organism evidence="27 28">
    <name type="scientific">Stomoxys calcitrans</name>
    <name type="common">Stable fly</name>
    <name type="synonym">Conops calcitrans</name>
    <dbReference type="NCBI Taxonomy" id="35570"/>
    <lineage>
        <taxon>Eukaryota</taxon>
        <taxon>Metazoa</taxon>
        <taxon>Ecdysozoa</taxon>
        <taxon>Arthropoda</taxon>
        <taxon>Hexapoda</taxon>
        <taxon>Insecta</taxon>
        <taxon>Pterygota</taxon>
        <taxon>Neoptera</taxon>
        <taxon>Endopterygota</taxon>
        <taxon>Diptera</taxon>
        <taxon>Brachycera</taxon>
        <taxon>Muscomorpha</taxon>
        <taxon>Muscoidea</taxon>
        <taxon>Muscidae</taxon>
        <taxon>Stomoxys</taxon>
    </lineage>
</organism>
<keyword evidence="10 23" id="KW-0732">Signal</keyword>
<evidence type="ECO:0000256" key="1">
    <source>
        <dbReference type="ARBA" id="ARBA00000098"/>
    </source>
</evidence>
<evidence type="ECO:0000256" key="7">
    <source>
        <dbReference type="ARBA" id="ARBA00022670"/>
    </source>
</evidence>
<dbReference type="InterPro" id="IPR034016">
    <property type="entry name" value="M1_APN-typ"/>
</dbReference>
<dbReference type="GO" id="GO:0005615">
    <property type="term" value="C:extracellular space"/>
    <property type="evidence" value="ECO:0007669"/>
    <property type="project" value="TreeGrafter"/>
</dbReference>
<evidence type="ECO:0000313" key="28">
    <source>
        <dbReference type="Proteomes" id="UP000095300"/>
    </source>
</evidence>
<keyword evidence="6" id="KW-0336">GPI-anchor</keyword>
<dbReference type="VEuPathDB" id="VectorBase:SCAU006833"/>
<dbReference type="FunFam" id="1.10.390.10:FF:000016">
    <property type="entry name" value="Glutamyl aminopeptidase"/>
    <property type="match status" value="1"/>
</dbReference>
<keyword evidence="17" id="KW-0325">Glycoprotein</keyword>
<evidence type="ECO:0000256" key="14">
    <source>
        <dbReference type="ARBA" id="ARBA00023049"/>
    </source>
</evidence>
<feature type="binding site" evidence="20">
    <location>
        <position position="345"/>
    </location>
    <ligand>
        <name>Zn(2+)</name>
        <dbReference type="ChEBI" id="CHEBI:29105"/>
        <note>catalytic</note>
    </ligand>
</feature>
<dbReference type="GO" id="GO:0005737">
    <property type="term" value="C:cytoplasm"/>
    <property type="evidence" value="ECO:0007669"/>
    <property type="project" value="TreeGrafter"/>
</dbReference>
<dbReference type="GO" id="GO:0098552">
    <property type="term" value="C:side of membrane"/>
    <property type="evidence" value="ECO:0007669"/>
    <property type="project" value="UniProtKB-KW"/>
</dbReference>
<evidence type="ECO:0000313" key="27">
    <source>
        <dbReference type="EnsemblMetazoa" id="SCAU006833-PA"/>
    </source>
</evidence>
<keyword evidence="9 20" id="KW-0479">Metal-binding</keyword>
<proteinExistence type="inferred from homology"/>
<evidence type="ECO:0000259" key="25">
    <source>
        <dbReference type="Pfam" id="PF11838"/>
    </source>
</evidence>
<feature type="domain" description="Peptidase M1 membrane alanine aminopeptidase" evidence="24">
    <location>
        <begin position="269"/>
        <end position="494"/>
    </location>
</feature>
<dbReference type="EnsemblMetazoa" id="SCAU006833-RA">
    <property type="protein sequence ID" value="SCAU006833-PA"/>
    <property type="gene ID" value="SCAU006833"/>
</dbReference>
<keyword evidence="12 20" id="KW-0862">Zinc</keyword>
<feature type="signal peptide" evidence="23">
    <location>
        <begin position="1"/>
        <end position="27"/>
    </location>
</feature>
<evidence type="ECO:0000259" key="26">
    <source>
        <dbReference type="Pfam" id="PF17900"/>
    </source>
</evidence>
<keyword evidence="14 22" id="KW-0482">Metalloprotease</keyword>
<dbReference type="InterPro" id="IPR027268">
    <property type="entry name" value="Peptidase_M4/M1_CTD_sf"/>
</dbReference>
<evidence type="ECO:0000256" key="19">
    <source>
        <dbReference type="PIRSR" id="PIRSR634016-1"/>
    </source>
</evidence>